<dbReference type="Pfam" id="PF00271">
    <property type="entry name" value="Helicase_C"/>
    <property type="match status" value="1"/>
</dbReference>
<dbReference type="GO" id="GO:0005737">
    <property type="term" value="C:cytoplasm"/>
    <property type="evidence" value="ECO:0007669"/>
    <property type="project" value="TreeGrafter"/>
</dbReference>
<dbReference type="EC" id="5.6.2.4" evidence="10"/>
<reference evidence="15" key="2">
    <citation type="journal article" date="2021" name="PeerJ">
        <title>Extensive microbial diversity within the chicken gut microbiome revealed by metagenomics and culture.</title>
        <authorList>
            <person name="Gilroy R."/>
            <person name="Ravi A."/>
            <person name="Getino M."/>
            <person name="Pursley I."/>
            <person name="Horton D.L."/>
            <person name="Alikhan N.F."/>
            <person name="Baker D."/>
            <person name="Gharbi K."/>
            <person name="Hall N."/>
            <person name="Watson M."/>
            <person name="Adriaenssens E.M."/>
            <person name="Foster-Nyarko E."/>
            <person name="Jarju S."/>
            <person name="Secka A."/>
            <person name="Antonio M."/>
            <person name="Oren A."/>
            <person name="Chaudhuri R.R."/>
            <person name="La Ragione R."/>
            <person name="Hildebrand F."/>
            <person name="Pallen M.J."/>
        </authorList>
    </citation>
    <scope>NUCLEOTIDE SEQUENCE</scope>
    <source>
        <strain evidence="15">2889</strain>
    </source>
</reference>
<dbReference type="InterPro" id="IPR004589">
    <property type="entry name" value="DNA_helicase_ATP-dep_RecQ"/>
</dbReference>
<keyword evidence="5 15" id="KW-0347">Helicase</keyword>
<dbReference type="SMART" id="SM00490">
    <property type="entry name" value="HELICc"/>
    <property type="match status" value="1"/>
</dbReference>
<keyword evidence="7" id="KW-0238">DNA-binding</keyword>
<dbReference type="Gene3D" id="3.40.50.300">
    <property type="entry name" value="P-loop containing nucleotide triphosphate hydrolases"/>
    <property type="match status" value="2"/>
</dbReference>
<keyword evidence="3" id="KW-0547">Nucleotide-binding</keyword>
<dbReference type="Gene3D" id="1.10.10.10">
    <property type="entry name" value="Winged helix-like DNA-binding domain superfamily/Winged helix DNA-binding domain"/>
    <property type="match status" value="1"/>
</dbReference>
<dbReference type="InterPro" id="IPR011545">
    <property type="entry name" value="DEAD/DEAH_box_helicase_dom"/>
</dbReference>
<evidence type="ECO:0000259" key="14">
    <source>
        <dbReference type="PROSITE" id="PS51194"/>
    </source>
</evidence>
<dbReference type="GO" id="GO:0043138">
    <property type="term" value="F:3'-5' DNA helicase activity"/>
    <property type="evidence" value="ECO:0007669"/>
    <property type="project" value="UniProtKB-EC"/>
</dbReference>
<evidence type="ECO:0000256" key="11">
    <source>
        <dbReference type="ARBA" id="ARBA00044535"/>
    </source>
</evidence>
<protein>
    <recommendedName>
        <fullName evidence="11">ATP-dependent DNA helicase RecQ</fullName>
        <ecNumber evidence="10">5.6.2.4</ecNumber>
    </recommendedName>
    <alternativeName>
        <fullName evidence="12">DNA 3'-5' helicase RecQ</fullName>
    </alternativeName>
</protein>
<sequence length="639" mass="72799">METISSRIHQILKEYWGYRQFRPLQQEIIEHVLQGRDALALLPTGGGKSICFQVPSLAMRGVCLVISPLIALMKDQVENLRKRGIAAAAVYSGMSRQETELVLNGAVHGRYKFLYVSPERCRNEMFLAHLQRMQVCLLAVDEAHCVSQWGYDFRPPYLQIAELRPMLPGVPLLALTATATPDVVEDIQEKLRIRPKKVFQKSFKRDNLVYYVIEDEDKMGRLGRIIRKVGGCGIVYVRSRRKTAEVAQALQQMGFSATYYHAGLDHEERSERQQAWVEDRVQVMVATNAFGMGIDKPDVRFVVHLDLPDTLEAYFQEAGRAGRDEKRAFALLVYHASDRLKAEENFAKSYPEISFIQRVYEAAGNYCQIPVGSGEGAVFPFDLRDFCHTYDFPVVETASALSFLERAGYFRFSEPASESSKLRILADYTDVYRYQVEHPEAEALLQVLLRQYGGSLYSDYVPVSEKDLARRAGLSETQATRLLVQLHQVSIVDYRPLPQGVLLSWAMERRKSGGGILPPQVYDARKANARRKLDAVIGYATESSLCRSRYLLQYFGEDRSGNCGLCDVCLSKKHPCLTESDRRRLRQEIQALLEQKAMSLKELSACIPQEQEALLKQYWEELLAEELLVSDDGLLFRWK</sequence>
<evidence type="ECO:0000256" key="2">
    <source>
        <dbReference type="ARBA" id="ARBA00022723"/>
    </source>
</evidence>
<dbReference type="FunFam" id="3.40.50.300:FF:000296">
    <property type="entry name" value="ATP-dependent DNA helicase RecQ"/>
    <property type="match status" value="1"/>
</dbReference>
<dbReference type="GO" id="GO:0003677">
    <property type="term" value="F:DNA binding"/>
    <property type="evidence" value="ECO:0007669"/>
    <property type="project" value="UniProtKB-KW"/>
</dbReference>
<evidence type="ECO:0000256" key="12">
    <source>
        <dbReference type="ARBA" id="ARBA00044550"/>
    </source>
</evidence>
<gene>
    <name evidence="15" type="ORF">IAB08_06160</name>
</gene>
<dbReference type="GO" id="GO:0043590">
    <property type="term" value="C:bacterial nucleoid"/>
    <property type="evidence" value="ECO:0007669"/>
    <property type="project" value="TreeGrafter"/>
</dbReference>
<dbReference type="GO" id="GO:0046872">
    <property type="term" value="F:metal ion binding"/>
    <property type="evidence" value="ECO:0007669"/>
    <property type="project" value="UniProtKB-KW"/>
</dbReference>
<dbReference type="SMART" id="SM00487">
    <property type="entry name" value="DEXDc"/>
    <property type="match status" value="1"/>
</dbReference>
<evidence type="ECO:0000256" key="4">
    <source>
        <dbReference type="ARBA" id="ARBA00022801"/>
    </source>
</evidence>
<dbReference type="InterPro" id="IPR014001">
    <property type="entry name" value="Helicase_ATP-bd"/>
</dbReference>
<evidence type="ECO:0000256" key="1">
    <source>
        <dbReference type="ARBA" id="ARBA00005446"/>
    </source>
</evidence>
<feature type="domain" description="Helicase ATP-binding" evidence="13">
    <location>
        <begin position="29"/>
        <end position="197"/>
    </location>
</feature>
<dbReference type="EMBL" id="JADIMZ010000093">
    <property type="protein sequence ID" value="MBO8432859.1"/>
    <property type="molecule type" value="Genomic_DNA"/>
</dbReference>
<feature type="domain" description="Helicase C-terminal" evidence="14">
    <location>
        <begin position="221"/>
        <end position="377"/>
    </location>
</feature>
<keyword evidence="2" id="KW-0479">Metal-binding</keyword>
<dbReference type="GO" id="GO:0006310">
    <property type="term" value="P:DNA recombination"/>
    <property type="evidence" value="ECO:0007669"/>
    <property type="project" value="InterPro"/>
</dbReference>
<dbReference type="NCBIfam" id="TIGR00614">
    <property type="entry name" value="recQ_fam"/>
    <property type="match status" value="1"/>
</dbReference>
<comment type="similarity">
    <text evidence="1">Belongs to the helicase family. RecQ subfamily.</text>
</comment>
<keyword evidence="4" id="KW-0378">Hydrolase</keyword>
<comment type="caution">
    <text evidence="15">The sequence shown here is derived from an EMBL/GenBank/DDBJ whole genome shotgun (WGS) entry which is preliminary data.</text>
</comment>
<dbReference type="PROSITE" id="PS51192">
    <property type="entry name" value="HELICASE_ATP_BIND_1"/>
    <property type="match status" value="1"/>
</dbReference>
<comment type="catalytic activity">
    <reaction evidence="9">
        <text>Couples ATP hydrolysis with the unwinding of duplex DNA by translocating in the 3'-5' direction.</text>
        <dbReference type="EC" id="5.6.2.4"/>
    </reaction>
</comment>
<reference evidence="15" key="1">
    <citation type="submission" date="2020-10" db="EMBL/GenBank/DDBJ databases">
        <authorList>
            <person name="Gilroy R."/>
        </authorList>
    </citation>
    <scope>NUCLEOTIDE SEQUENCE</scope>
    <source>
        <strain evidence="15">2889</strain>
    </source>
</reference>
<dbReference type="GO" id="GO:0009378">
    <property type="term" value="F:four-way junction helicase activity"/>
    <property type="evidence" value="ECO:0007669"/>
    <property type="project" value="TreeGrafter"/>
</dbReference>
<dbReference type="GO" id="GO:0030894">
    <property type="term" value="C:replisome"/>
    <property type="evidence" value="ECO:0007669"/>
    <property type="project" value="TreeGrafter"/>
</dbReference>
<dbReference type="GO" id="GO:0005524">
    <property type="term" value="F:ATP binding"/>
    <property type="evidence" value="ECO:0007669"/>
    <property type="project" value="UniProtKB-KW"/>
</dbReference>
<evidence type="ECO:0000256" key="9">
    <source>
        <dbReference type="ARBA" id="ARBA00034617"/>
    </source>
</evidence>
<dbReference type="InterPro" id="IPR036388">
    <property type="entry name" value="WH-like_DNA-bd_sf"/>
</dbReference>
<dbReference type="GO" id="GO:0006281">
    <property type="term" value="P:DNA repair"/>
    <property type="evidence" value="ECO:0007669"/>
    <property type="project" value="TreeGrafter"/>
</dbReference>
<dbReference type="Proteomes" id="UP000823612">
    <property type="component" value="Unassembled WGS sequence"/>
</dbReference>
<evidence type="ECO:0000313" key="16">
    <source>
        <dbReference type="Proteomes" id="UP000823612"/>
    </source>
</evidence>
<organism evidence="15 16">
    <name type="scientific">Candidatus Pullibacteroides excrementavium</name>
    <dbReference type="NCBI Taxonomy" id="2840905"/>
    <lineage>
        <taxon>Bacteria</taxon>
        <taxon>Pseudomonadati</taxon>
        <taxon>Bacteroidota</taxon>
        <taxon>Bacteroidia</taxon>
        <taxon>Bacteroidales</taxon>
        <taxon>Candidatus Pullibacteroides</taxon>
    </lineage>
</organism>
<dbReference type="CDD" id="cd17920">
    <property type="entry name" value="DEXHc_RecQ"/>
    <property type="match status" value="1"/>
</dbReference>
<dbReference type="PROSITE" id="PS51194">
    <property type="entry name" value="HELICASE_CTER"/>
    <property type="match status" value="1"/>
</dbReference>
<dbReference type="InterPro" id="IPR032284">
    <property type="entry name" value="RecQ_Zn-bd"/>
</dbReference>
<evidence type="ECO:0000256" key="7">
    <source>
        <dbReference type="ARBA" id="ARBA00023125"/>
    </source>
</evidence>
<evidence type="ECO:0000256" key="10">
    <source>
        <dbReference type="ARBA" id="ARBA00034808"/>
    </source>
</evidence>
<accession>A0A9D9H1U5</accession>
<evidence type="ECO:0000256" key="8">
    <source>
        <dbReference type="ARBA" id="ARBA00023235"/>
    </source>
</evidence>
<evidence type="ECO:0000313" key="15">
    <source>
        <dbReference type="EMBL" id="MBO8432859.1"/>
    </source>
</evidence>
<dbReference type="Pfam" id="PF16124">
    <property type="entry name" value="RecQ_Zn_bind"/>
    <property type="match status" value="1"/>
</dbReference>
<keyword evidence="8" id="KW-0413">Isomerase</keyword>
<evidence type="ECO:0000256" key="3">
    <source>
        <dbReference type="ARBA" id="ARBA00022741"/>
    </source>
</evidence>
<keyword evidence="6" id="KW-0067">ATP-binding</keyword>
<dbReference type="Pfam" id="PF00270">
    <property type="entry name" value="DEAD"/>
    <property type="match status" value="1"/>
</dbReference>
<dbReference type="SUPFAM" id="SSF52540">
    <property type="entry name" value="P-loop containing nucleoside triphosphate hydrolases"/>
    <property type="match status" value="1"/>
</dbReference>
<proteinExistence type="inferred from homology"/>
<name>A0A9D9H1U5_9BACT</name>
<dbReference type="PANTHER" id="PTHR13710">
    <property type="entry name" value="DNA HELICASE RECQ FAMILY MEMBER"/>
    <property type="match status" value="1"/>
</dbReference>
<dbReference type="InterPro" id="IPR001650">
    <property type="entry name" value="Helicase_C-like"/>
</dbReference>
<dbReference type="GO" id="GO:0016787">
    <property type="term" value="F:hydrolase activity"/>
    <property type="evidence" value="ECO:0007669"/>
    <property type="project" value="UniProtKB-KW"/>
</dbReference>
<dbReference type="InterPro" id="IPR027417">
    <property type="entry name" value="P-loop_NTPase"/>
</dbReference>
<dbReference type="PANTHER" id="PTHR13710:SF105">
    <property type="entry name" value="ATP-DEPENDENT DNA HELICASE Q1"/>
    <property type="match status" value="1"/>
</dbReference>
<dbReference type="AlphaFoldDB" id="A0A9D9H1U5"/>
<evidence type="ECO:0000259" key="13">
    <source>
        <dbReference type="PROSITE" id="PS51192"/>
    </source>
</evidence>
<evidence type="ECO:0000256" key="5">
    <source>
        <dbReference type="ARBA" id="ARBA00022806"/>
    </source>
</evidence>
<evidence type="ECO:0000256" key="6">
    <source>
        <dbReference type="ARBA" id="ARBA00022840"/>
    </source>
</evidence>